<dbReference type="Gene3D" id="3.90.1200.10">
    <property type="match status" value="1"/>
</dbReference>
<name>A0A0F4GGZ6_9PEZI</name>
<gene>
    <name evidence="9" type="ORF">TI39_contig679g00002</name>
</gene>
<evidence type="ECO:0000313" key="9">
    <source>
        <dbReference type="EMBL" id="KJX96292.1"/>
    </source>
</evidence>
<evidence type="ECO:0000256" key="4">
    <source>
        <dbReference type="ARBA" id="ARBA00022946"/>
    </source>
</evidence>
<reference evidence="9 10" key="1">
    <citation type="submission" date="2015-03" db="EMBL/GenBank/DDBJ databases">
        <title>RNA-seq based gene annotation and comparative genomics of four Zymoseptoria species reveal species-specific pathogenicity related genes and transposable element activity.</title>
        <authorList>
            <person name="Grandaubert J."/>
            <person name="Bhattacharyya A."/>
            <person name="Stukenbrock E.H."/>
        </authorList>
    </citation>
    <scope>NUCLEOTIDE SEQUENCE [LARGE SCALE GENOMIC DNA]</scope>
    <source>
        <strain evidence="9 10">Zb18110</strain>
    </source>
</reference>
<dbReference type="EMBL" id="LAFY01000671">
    <property type="protein sequence ID" value="KJX96292.1"/>
    <property type="molecule type" value="Genomic_DNA"/>
</dbReference>
<evidence type="ECO:0000256" key="7">
    <source>
        <dbReference type="SAM" id="MobiDB-lite"/>
    </source>
</evidence>
<evidence type="ECO:0000259" key="8">
    <source>
        <dbReference type="Pfam" id="PF01636"/>
    </source>
</evidence>
<keyword evidence="5" id="KW-0496">Mitochondrion</keyword>
<dbReference type="AlphaFoldDB" id="A0A0F4GGZ6"/>
<feature type="domain" description="Aminoglycoside phosphotransferase" evidence="8">
    <location>
        <begin position="341"/>
        <end position="401"/>
    </location>
</feature>
<feature type="region of interest" description="Disordered" evidence="7">
    <location>
        <begin position="16"/>
        <end position="59"/>
    </location>
</feature>
<dbReference type="Proteomes" id="UP000033647">
    <property type="component" value="Unassembled WGS sequence"/>
</dbReference>
<dbReference type="STRING" id="1047168.A0A0F4GGZ6"/>
<evidence type="ECO:0000256" key="2">
    <source>
        <dbReference type="ARBA" id="ARBA00005543"/>
    </source>
</evidence>
<protein>
    <recommendedName>
        <fullName evidence="3">Altered inheritance of mitochondria protein 9, mitochondrial</fullName>
    </recommendedName>
    <alternativeName>
        <fullName evidence="6">Found in mitochondrial proteome protein 29</fullName>
    </alternativeName>
</protein>
<accession>A0A0F4GGZ6</accession>
<sequence>MNRLYHRFRAVKTQDFSAIERSPPHATVAGSARRRRVHSSRQNSPSNRSNQMPVALNGSDSSWSMDVDMGADAEFFNFTRGRFVANEQHELAQRHRTFNVGELARHAARAVKANRCLAIKKRPDGMYNRVLLLSMDNGKEVVAKIPNPNAGQPHFTTASEVATMKFAREVLRTPLPEVYAWSSRAQETLVGAEFILMEKVNGVELERFLPGMRIQDRLEVVKTIAEYHKSWASVSFEQFGSLYFAEDVGTLRLPPLAYLDQEGRKVSDPRFVVGPSTGREMFDDGRAGIEFDRGPWKSLEAYHTAIGEREIACVQHILQLPSSPVSLHGPGLYQPTREKKIQALEVYLRLFPHLLPIDRRLGLSHLWHGDLHAGNIFVDPSEPTRVVGLIDWQSTELSPLYFQARQPHFIDYEGPTVRGLERPTLPPDFAQLDEGEKRVTQALFYQQSLCALYRKILHQACPKVFECFEFQGTPAFALLLLARNILIDGEASYMAQAYELESIWDTLPGAQGAIYPLSFSVAEVETIHADLELAAMGMQAMRRMREALGDLFPQGGYVPSDRHQKAVDVISRTRAQVLSDIIGGDSRVNEHDA</sequence>
<proteinExistence type="inferred from homology"/>
<dbReference type="OrthoDB" id="2831558at2759"/>
<keyword evidence="9" id="KW-0808">Transferase</keyword>
<dbReference type="InterPro" id="IPR002575">
    <property type="entry name" value="Aminoglycoside_PTrfase"/>
</dbReference>
<dbReference type="GO" id="GO:0016740">
    <property type="term" value="F:transferase activity"/>
    <property type="evidence" value="ECO:0007669"/>
    <property type="project" value="UniProtKB-KW"/>
</dbReference>
<dbReference type="PANTHER" id="PTHR36091:SF1">
    <property type="entry name" value="ALTERED INHERITANCE OF MITOCHONDRIA PROTEIN 9, MITOCHONDRIAL"/>
    <property type="match status" value="1"/>
</dbReference>
<comment type="caution">
    <text evidence="9">The sequence shown here is derived from an EMBL/GenBank/DDBJ whole genome shotgun (WGS) entry which is preliminary data.</text>
</comment>
<keyword evidence="10" id="KW-1185">Reference proteome</keyword>
<dbReference type="GO" id="GO:0005739">
    <property type="term" value="C:mitochondrion"/>
    <property type="evidence" value="ECO:0007669"/>
    <property type="project" value="UniProtKB-SubCell"/>
</dbReference>
<feature type="compositionally biased region" description="Low complexity" evidence="7">
    <location>
        <begin position="40"/>
        <end position="51"/>
    </location>
</feature>
<evidence type="ECO:0000256" key="1">
    <source>
        <dbReference type="ARBA" id="ARBA00004173"/>
    </source>
</evidence>
<evidence type="ECO:0000313" key="10">
    <source>
        <dbReference type="Proteomes" id="UP000033647"/>
    </source>
</evidence>
<evidence type="ECO:0000256" key="6">
    <source>
        <dbReference type="ARBA" id="ARBA00031849"/>
    </source>
</evidence>
<dbReference type="SUPFAM" id="SSF56112">
    <property type="entry name" value="Protein kinase-like (PK-like)"/>
    <property type="match status" value="1"/>
</dbReference>
<keyword evidence="4" id="KW-0809">Transit peptide</keyword>
<organism evidence="9 10">
    <name type="scientific">Zymoseptoria brevis</name>
    <dbReference type="NCBI Taxonomy" id="1047168"/>
    <lineage>
        <taxon>Eukaryota</taxon>
        <taxon>Fungi</taxon>
        <taxon>Dikarya</taxon>
        <taxon>Ascomycota</taxon>
        <taxon>Pezizomycotina</taxon>
        <taxon>Dothideomycetes</taxon>
        <taxon>Dothideomycetidae</taxon>
        <taxon>Mycosphaerellales</taxon>
        <taxon>Mycosphaerellaceae</taxon>
        <taxon>Zymoseptoria</taxon>
    </lineage>
</organism>
<dbReference type="Pfam" id="PF01636">
    <property type="entry name" value="APH"/>
    <property type="match status" value="1"/>
</dbReference>
<evidence type="ECO:0000256" key="5">
    <source>
        <dbReference type="ARBA" id="ARBA00023128"/>
    </source>
</evidence>
<dbReference type="InterPro" id="IPR011009">
    <property type="entry name" value="Kinase-like_dom_sf"/>
</dbReference>
<comment type="similarity">
    <text evidence="2">Belongs to the AIM9 family.</text>
</comment>
<dbReference type="PANTHER" id="PTHR36091">
    <property type="entry name" value="ALTERED INHERITANCE OF MITOCHONDRIA PROTEIN 9, MITOCHONDRIAL"/>
    <property type="match status" value="1"/>
</dbReference>
<dbReference type="InterPro" id="IPR051035">
    <property type="entry name" value="Mito_inheritance_9"/>
</dbReference>
<evidence type="ECO:0000256" key="3">
    <source>
        <dbReference type="ARBA" id="ARBA00016197"/>
    </source>
</evidence>
<comment type="subcellular location">
    <subcellularLocation>
        <location evidence="1">Mitochondrion</location>
    </subcellularLocation>
</comment>